<keyword evidence="3" id="KW-0624">Polysaccharide degradation</keyword>
<dbReference type="PIRSF" id="PIRSF001100">
    <property type="entry name" value="Beta_cellobiohydrolase"/>
    <property type="match status" value="1"/>
</dbReference>
<reference evidence="4" key="2">
    <citation type="submission" date="2024-02" db="EMBL/GenBank/DDBJ databases">
        <authorList>
            <consortium name="Clinical and Environmental Microbiology Branch: Whole genome sequencing antimicrobial resistance pathogens in the healthcare setting"/>
        </authorList>
    </citation>
    <scope>NUCLEOTIDE SEQUENCE</scope>
    <source>
        <strain evidence="4">2020GO-00142</strain>
    </source>
</reference>
<dbReference type="Proteomes" id="UP001495779">
    <property type="component" value="Unassembled WGS sequence"/>
</dbReference>
<dbReference type="InterPro" id="IPR036434">
    <property type="entry name" value="Beta_cellobiohydrolase_sf"/>
</dbReference>
<dbReference type="InterPro" id="IPR016288">
    <property type="entry name" value="Beta_cellobiohydrolase"/>
</dbReference>
<reference evidence="5 6" key="1">
    <citation type="submission" date="2021-04" db="EMBL/GenBank/DDBJ databases">
        <title>Determining the burden of carbapenem-resistant Enterobacterales from a tertiary public heath setting in Bangladesh: a clinical, epidemiological, and molecular study.</title>
        <authorList>
            <person name="Farzana R."/>
            <person name="Walsh T.R."/>
        </authorList>
    </citation>
    <scope>NUCLEOTIDE SEQUENCE [LARGE SCALE GENOMIC DNA]</scope>
    <source>
        <strain evidence="5">Dmpro_s316</strain>
        <strain evidence="6">dmpro_s316</strain>
    </source>
</reference>
<dbReference type="GO" id="GO:0030245">
    <property type="term" value="P:cellulose catabolic process"/>
    <property type="evidence" value="ECO:0007669"/>
    <property type="project" value="UniProtKB-KW"/>
</dbReference>
<feature type="binding site" evidence="2">
    <location>
        <position position="281"/>
    </location>
    <ligand>
        <name>substrate</name>
    </ligand>
</feature>
<sequence>MNKIIFPFLISACYIGKLMAADYFIDPKSSAALWVEKNKHDPRAVLINTKIASVPTAIWLSKIQENETELTQQISGYITQANKQKTQLMLVLYGLPNRDCSGQASADNSANTQKYQTWINTLAKTISDTKVTIILEPDGLADMSCLTPSQRKERIELLNYAVTRFKTLSPNVYLYIDAGHMRWQPAKEMATQLVNAGIKDAYGFSLNVSNYHPTEPTIKYGEEINQFIAALSNARPNIIIDTSRNGNGASSLPNQWCNPMGRKIGEGPKDISATVKTAWIKPPGESDGDFSPKADCHGGPKAGVFSPDLAVRLVNGD</sequence>
<dbReference type="GO" id="GO:0004553">
    <property type="term" value="F:hydrolase activity, hydrolyzing O-glycosyl compounds"/>
    <property type="evidence" value="ECO:0007669"/>
    <property type="project" value="InterPro"/>
</dbReference>
<comment type="similarity">
    <text evidence="3">Belongs to the glycosyl hydrolase family 6.</text>
</comment>
<evidence type="ECO:0000256" key="3">
    <source>
        <dbReference type="RuleBase" id="RU361186"/>
    </source>
</evidence>
<dbReference type="EMBL" id="JAGSRH010000003">
    <property type="protein sequence ID" value="MER5075833.1"/>
    <property type="molecule type" value="Genomic_DNA"/>
</dbReference>
<name>A0AAI9HWJ9_PROST</name>
<evidence type="ECO:0000313" key="6">
    <source>
        <dbReference type="Proteomes" id="UP001495779"/>
    </source>
</evidence>
<keyword evidence="3 4" id="KW-0378">Hydrolase</keyword>
<evidence type="ECO:0000256" key="2">
    <source>
        <dbReference type="PIRSR" id="PIRSR001100-2"/>
    </source>
</evidence>
<dbReference type="AlphaFoldDB" id="A0AAI9HWJ9"/>
<dbReference type="Pfam" id="PF01341">
    <property type="entry name" value="Glyco_hydro_6"/>
    <property type="match status" value="1"/>
</dbReference>
<keyword evidence="3" id="KW-0326">Glycosidase</keyword>
<dbReference type="SUPFAM" id="SSF51989">
    <property type="entry name" value="Glycosyl hydrolases family 6, cellulases"/>
    <property type="match status" value="1"/>
</dbReference>
<dbReference type="RefSeq" id="WP_154623201.1">
    <property type="nucleotide sequence ID" value="NZ_CP095443.1"/>
</dbReference>
<feature type="active site" description="Proton donor" evidence="1">
    <location>
        <position position="138"/>
    </location>
</feature>
<protein>
    <recommendedName>
        <fullName evidence="3">Glucanase</fullName>
        <ecNumber evidence="3">3.2.1.-</ecNumber>
    </recommendedName>
</protein>
<comment type="caution">
    <text evidence="4">The sequence shown here is derived from an EMBL/GenBank/DDBJ whole genome shotgun (WGS) entry which is preliminary data.</text>
</comment>
<dbReference type="PANTHER" id="PTHR34876">
    <property type="match status" value="1"/>
</dbReference>
<dbReference type="PRINTS" id="PR00733">
    <property type="entry name" value="GLHYDRLASE6"/>
</dbReference>
<keyword evidence="3" id="KW-0136">Cellulose degradation</keyword>
<feature type="binding site" evidence="2">
    <location>
        <position position="59"/>
    </location>
    <ligand>
        <name>substrate</name>
    </ligand>
</feature>
<feature type="binding site" evidence="2">
    <location>
        <position position="210"/>
    </location>
    <ligand>
        <name>substrate</name>
    </ligand>
</feature>
<evidence type="ECO:0000313" key="5">
    <source>
        <dbReference type="EMBL" id="MER5075833.1"/>
    </source>
</evidence>
<proteinExistence type="inferred from homology"/>
<feature type="binding site" evidence="2">
    <location>
        <position position="183"/>
    </location>
    <ligand>
        <name>substrate</name>
    </ligand>
</feature>
<dbReference type="PANTHER" id="PTHR34876:SF4">
    <property type="entry name" value="1,4-BETA-D-GLUCAN CELLOBIOHYDROLASE C-RELATED"/>
    <property type="match status" value="1"/>
</dbReference>
<evidence type="ECO:0000256" key="1">
    <source>
        <dbReference type="PIRSR" id="PIRSR001100-1"/>
    </source>
</evidence>
<gene>
    <name evidence="4" type="ORF">JRA39_000180</name>
    <name evidence="5" type="ORF">KDV35_02925</name>
</gene>
<feature type="binding site" evidence="2">
    <location>
        <position position="256"/>
    </location>
    <ligand>
        <name>substrate</name>
    </ligand>
</feature>
<evidence type="ECO:0000313" key="4">
    <source>
        <dbReference type="EMBL" id="EMP9431193.1"/>
    </source>
</evidence>
<feature type="binding site" evidence="2">
    <location>
        <position position="285"/>
    </location>
    <ligand>
        <name>substrate</name>
    </ligand>
</feature>
<dbReference type="EMBL" id="AAZDVE040000001">
    <property type="protein sequence ID" value="EMP9431193.1"/>
    <property type="molecule type" value="Genomic_DNA"/>
</dbReference>
<feature type="binding site" evidence="2">
    <location>
        <position position="180"/>
    </location>
    <ligand>
        <name>substrate</name>
    </ligand>
</feature>
<dbReference type="EC" id="3.2.1.-" evidence="3"/>
<feature type="active site" description="Proton acceptor" evidence="1">
    <location>
        <position position="287"/>
    </location>
</feature>
<organism evidence="4">
    <name type="scientific">Providencia stuartii</name>
    <dbReference type="NCBI Taxonomy" id="588"/>
    <lineage>
        <taxon>Bacteria</taxon>
        <taxon>Pseudomonadati</taxon>
        <taxon>Pseudomonadota</taxon>
        <taxon>Gammaproteobacteria</taxon>
        <taxon>Enterobacterales</taxon>
        <taxon>Morganellaceae</taxon>
        <taxon>Providencia</taxon>
    </lineage>
</organism>
<accession>A0AAI9HWJ9</accession>
<keyword evidence="3" id="KW-0119">Carbohydrate metabolism</keyword>
<dbReference type="Gene3D" id="3.20.20.40">
    <property type="entry name" value="1, 4-beta cellobiohydrolase"/>
    <property type="match status" value="1"/>
</dbReference>